<dbReference type="KEGG" id="haz:A9404_05905"/>
<dbReference type="Proteomes" id="UP000078596">
    <property type="component" value="Chromosome"/>
</dbReference>
<evidence type="ECO:0000313" key="9">
    <source>
        <dbReference type="Proteomes" id="UP000078596"/>
    </source>
</evidence>
<protein>
    <recommendedName>
        <fullName evidence="2 5">Cell shape-determining protein MreC</fullName>
    </recommendedName>
    <alternativeName>
        <fullName evidence="4 5">Cell shape protein MreC</fullName>
    </alternativeName>
</protein>
<accession>A0A191ZGJ2</accession>
<evidence type="ECO:0000256" key="3">
    <source>
        <dbReference type="ARBA" id="ARBA00022960"/>
    </source>
</evidence>
<dbReference type="PANTHER" id="PTHR34138:SF1">
    <property type="entry name" value="CELL SHAPE-DETERMINING PROTEIN MREC"/>
    <property type="match status" value="1"/>
</dbReference>
<proteinExistence type="inferred from homology"/>
<feature type="region of interest" description="Disordered" evidence="6">
    <location>
        <begin position="270"/>
        <end position="337"/>
    </location>
</feature>
<dbReference type="GO" id="GO:0005886">
    <property type="term" value="C:plasma membrane"/>
    <property type="evidence" value="ECO:0007669"/>
    <property type="project" value="TreeGrafter"/>
</dbReference>
<feature type="domain" description="Rod shape-determining protein MreC beta-barrel core" evidence="7">
    <location>
        <begin position="128"/>
        <end position="269"/>
    </location>
</feature>
<dbReference type="InterPro" id="IPR055342">
    <property type="entry name" value="MreC_beta-barrel_core"/>
</dbReference>
<evidence type="ECO:0000256" key="2">
    <source>
        <dbReference type="ARBA" id="ARBA00013855"/>
    </source>
</evidence>
<dbReference type="PIRSF" id="PIRSF038471">
    <property type="entry name" value="MreC"/>
    <property type="match status" value="1"/>
</dbReference>
<evidence type="ECO:0000256" key="5">
    <source>
        <dbReference type="PIRNR" id="PIRNR038471"/>
    </source>
</evidence>
<dbReference type="NCBIfam" id="TIGR00219">
    <property type="entry name" value="mreC"/>
    <property type="match status" value="1"/>
</dbReference>
<name>A0A191ZGJ2_9GAMM</name>
<dbReference type="Pfam" id="PF04085">
    <property type="entry name" value="MreC"/>
    <property type="match status" value="1"/>
</dbReference>
<dbReference type="STRING" id="1860122.A9404_05905"/>
<comment type="similarity">
    <text evidence="1 5">Belongs to the MreC family.</text>
</comment>
<evidence type="ECO:0000256" key="4">
    <source>
        <dbReference type="ARBA" id="ARBA00032089"/>
    </source>
</evidence>
<dbReference type="Gene3D" id="2.40.10.340">
    <property type="entry name" value="Rod shape-determining protein MreC, domain 1"/>
    <property type="match status" value="1"/>
</dbReference>
<evidence type="ECO:0000313" key="8">
    <source>
        <dbReference type="EMBL" id="ANJ66975.1"/>
    </source>
</evidence>
<keyword evidence="3 5" id="KW-0133">Cell shape</keyword>
<comment type="function">
    <text evidence="5">Involved in formation and maintenance of cell shape.</text>
</comment>
<dbReference type="PANTHER" id="PTHR34138">
    <property type="entry name" value="CELL SHAPE-DETERMINING PROTEIN MREC"/>
    <property type="match status" value="1"/>
</dbReference>
<dbReference type="InterPro" id="IPR007221">
    <property type="entry name" value="MreC"/>
</dbReference>
<dbReference type="GO" id="GO:0008360">
    <property type="term" value="P:regulation of cell shape"/>
    <property type="evidence" value="ECO:0007669"/>
    <property type="project" value="UniProtKB-KW"/>
</dbReference>
<evidence type="ECO:0000259" key="7">
    <source>
        <dbReference type="Pfam" id="PF04085"/>
    </source>
</evidence>
<dbReference type="InterPro" id="IPR042175">
    <property type="entry name" value="Cell/Rod_MreC_2"/>
</dbReference>
<dbReference type="RefSeq" id="WP_066099337.1">
    <property type="nucleotide sequence ID" value="NZ_CP016027.1"/>
</dbReference>
<dbReference type="OrthoDB" id="9808025at2"/>
<dbReference type="InterPro" id="IPR042177">
    <property type="entry name" value="Cell/Rod_1"/>
</dbReference>
<evidence type="ECO:0000256" key="1">
    <source>
        <dbReference type="ARBA" id="ARBA00009369"/>
    </source>
</evidence>
<dbReference type="AlphaFoldDB" id="A0A191ZGJ2"/>
<feature type="compositionally biased region" description="Pro residues" evidence="6">
    <location>
        <begin position="311"/>
        <end position="320"/>
    </location>
</feature>
<organism evidence="8 9">
    <name type="scientific">Halothiobacillus diazotrophicus</name>
    <dbReference type="NCBI Taxonomy" id="1860122"/>
    <lineage>
        <taxon>Bacteria</taxon>
        <taxon>Pseudomonadati</taxon>
        <taxon>Pseudomonadota</taxon>
        <taxon>Gammaproteobacteria</taxon>
        <taxon>Chromatiales</taxon>
        <taxon>Halothiobacillaceae</taxon>
        <taxon>Halothiobacillus</taxon>
    </lineage>
</organism>
<sequence length="337" mass="36023">MSLFESHRPGITKLMILVLAALMLMALDRAGSSVATRINTGLGSITDGIARAAHAPSEWGTDLFLFFQNRADQVATIQHLKEENLLIKGQMQQFFDLKQEVDHLKSLLHGQTTVVPNVLLARMTAINDTPEHRNFTINRGLNDGVKPGQPVIDGHGIVGQVLRSSLTGAVVIEIVSRRHNLSVSLGDTGFIGLLRGTGTRDTLTMDRIPDRYDVKVGDLLTTSGLDGVFPKGYPVARISQIHDDRGQAFLNIVATPVANLDHLSEVLVLTAPPDAPPPPSAATEQANTIDQPGKAIIDAGKPAVPSSEPIAKPPTTPPPAAAHAKTTPPKRDASHAR</sequence>
<gene>
    <name evidence="8" type="ORF">A9404_05905</name>
</gene>
<evidence type="ECO:0000256" key="6">
    <source>
        <dbReference type="SAM" id="MobiDB-lite"/>
    </source>
</evidence>
<dbReference type="Gene3D" id="2.40.10.350">
    <property type="entry name" value="Rod shape-determining protein MreC, domain 2"/>
    <property type="match status" value="1"/>
</dbReference>
<reference evidence="8 9" key="1">
    <citation type="submission" date="2016-06" db="EMBL/GenBank/DDBJ databases">
        <title>Insight into the functional genes involving in sulfur oxidation in Pearl River water.</title>
        <authorList>
            <person name="Luo J."/>
            <person name="Tan X."/>
            <person name="Lin W."/>
        </authorList>
    </citation>
    <scope>NUCLEOTIDE SEQUENCE [LARGE SCALE GENOMIC DNA]</scope>
    <source>
        <strain evidence="8 9">LS2</strain>
    </source>
</reference>
<keyword evidence="9" id="KW-1185">Reference proteome</keyword>
<dbReference type="EMBL" id="CP016027">
    <property type="protein sequence ID" value="ANJ66975.1"/>
    <property type="molecule type" value="Genomic_DNA"/>
</dbReference>